<name>E3BGY2_9VIBR</name>
<dbReference type="Proteomes" id="UP000002943">
    <property type="component" value="Unassembled WGS sequence"/>
</dbReference>
<accession>E3BGY2</accession>
<keyword evidence="3" id="KW-1185">Reference proteome</keyword>
<evidence type="ECO:0000313" key="2">
    <source>
        <dbReference type="EMBL" id="EFP97701.1"/>
    </source>
</evidence>
<keyword evidence="1" id="KW-0472">Membrane</keyword>
<dbReference type="AlphaFoldDB" id="E3BGY2"/>
<dbReference type="EMBL" id="AEIU01000051">
    <property type="protein sequence ID" value="EFP97701.1"/>
    <property type="molecule type" value="Genomic_DNA"/>
</dbReference>
<gene>
    <name evidence="2" type="ORF">VIBC2010_06174</name>
</gene>
<organism evidence="2 3">
    <name type="scientific">Vibrio caribbeanicus ATCC BAA-2122</name>
    <dbReference type="NCBI Taxonomy" id="796620"/>
    <lineage>
        <taxon>Bacteria</taxon>
        <taxon>Pseudomonadati</taxon>
        <taxon>Pseudomonadota</taxon>
        <taxon>Gammaproteobacteria</taxon>
        <taxon>Vibrionales</taxon>
        <taxon>Vibrionaceae</taxon>
        <taxon>Vibrio</taxon>
    </lineage>
</organism>
<evidence type="ECO:0008006" key="4">
    <source>
        <dbReference type="Google" id="ProtNLM"/>
    </source>
</evidence>
<dbReference type="STRING" id="796620.VIBC2010_06174"/>
<dbReference type="InterPro" id="IPR031582">
    <property type="entry name" value="TadF"/>
</dbReference>
<comment type="caution">
    <text evidence="2">The sequence shown here is derived from an EMBL/GenBank/DDBJ whole genome shotgun (WGS) entry which is preliminary data.</text>
</comment>
<keyword evidence="1" id="KW-0812">Transmembrane</keyword>
<dbReference type="Pfam" id="PF16964">
    <property type="entry name" value="TadF"/>
    <property type="match status" value="1"/>
</dbReference>
<keyword evidence="1" id="KW-1133">Transmembrane helix</keyword>
<dbReference type="RefSeq" id="WP_009600226.1">
    <property type="nucleotide sequence ID" value="NZ_AEIU01000051.1"/>
</dbReference>
<dbReference type="eggNOG" id="ENOG5032PPT">
    <property type="taxonomic scope" value="Bacteria"/>
</dbReference>
<feature type="transmembrane region" description="Helical" evidence="1">
    <location>
        <begin position="16"/>
        <end position="35"/>
    </location>
</feature>
<protein>
    <recommendedName>
        <fullName evidence="4">Membrane associated secretion system protein</fullName>
    </recommendedName>
</protein>
<dbReference type="OrthoDB" id="5876198at2"/>
<sequence length="185" mass="21073">MRLKQISSIKKHQKGSFMIELLFVVIALWGVYLFSTDLSQQLLLRGKLDRSSFALVNVLKERTRYFNANISRGLKLEVSQRDLENLQKVASRMLNVAEDNVAIQIESLTNKTSTIKFTSGQFLALNCSSKPLIERKTLAPVEKSIIYPLYQVSLCIEHKSWFTPFFNGGIDTRLKIQSSSIMPGR</sequence>
<evidence type="ECO:0000256" key="1">
    <source>
        <dbReference type="SAM" id="Phobius"/>
    </source>
</evidence>
<reference evidence="2 3" key="1">
    <citation type="journal article" date="2012" name="Int. J. Syst. Evol. Microbiol.">
        <title>Vibrio caribbeanicus sp. nov., isolated from the marine sponge Scleritoderma cyanea.</title>
        <authorList>
            <person name="Hoffmann M."/>
            <person name="Monday S.R."/>
            <person name="Allard M.W."/>
            <person name="Strain E.A."/>
            <person name="Whittaker P."/>
            <person name="Naum M."/>
            <person name="McCarthy P.J."/>
            <person name="Lopez J.V."/>
            <person name="Fischer M."/>
            <person name="Brown E.W."/>
        </authorList>
    </citation>
    <scope>NUCLEOTIDE SEQUENCE [LARGE SCALE GENOMIC DNA]</scope>
    <source>
        <strain evidence="2 3">ATCC BAA-2122</strain>
    </source>
</reference>
<evidence type="ECO:0000313" key="3">
    <source>
        <dbReference type="Proteomes" id="UP000002943"/>
    </source>
</evidence>
<proteinExistence type="predicted"/>